<dbReference type="RefSeq" id="WP_190019857.1">
    <property type="nucleotide sequence ID" value="NZ_BMUT01000001.1"/>
</dbReference>
<dbReference type="Proteomes" id="UP000659223">
    <property type="component" value="Unassembled WGS sequence"/>
</dbReference>
<sequence>MSMKAERPDLSVAYRYLVTTPHASGPGHDYVAPADAPGPSCRTCRLLDADLAKAIRSGDVAAETRSARHRVAHWSSMHRTVQW</sequence>
<name>A0ABQ2Y5Y3_9ACTN</name>
<accession>A0ABQ2Y5Y3</accession>
<gene>
    <name evidence="1" type="ORF">GCM10010324_04800</name>
</gene>
<comment type="caution">
    <text evidence="1">The sequence shown here is derived from an EMBL/GenBank/DDBJ whole genome shotgun (WGS) entry which is preliminary data.</text>
</comment>
<evidence type="ECO:0000313" key="2">
    <source>
        <dbReference type="Proteomes" id="UP000659223"/>
    </source>
</evidence>
<organism evidence="1 2">
    <name type="scientific">Streptomyces hiroshimensis</name>
    <dbReference type="NCBI Taxonomy" id="66424"/>
    <lineage>
        <taxon>Bacteria</taxon>
        <taxon>Bacillati</taxon>
        <taxon>Actinomycetota</taxon>
        <taxon>Actinomycetes</taxon>
        <taxon>Kitasatosporales</taxon>
        <taxon>Streptomycetaceae</taxon>
        <taxon>Streptomyces</taxon>
    </lineage>
</organism>
<protein>
    <submittedName>
        <fullName evidence="1">Uncharacterized protein</fullName>
    </submittedName>
</protein>
<keyword evidence="2" id="KW-1185">Reference proteome</keyword>
<proteinExistence type="predicted"/>
<dbReference type="EMBL" id="BMUT01000001">
    <property type="protein sequence ID" value="GGX63090.1"/>
    <property type="molecule type" value="Genomic_DNA"/>
</dbReference>
<reference evidence="2" key="1">
    <citation type="journal article" date="2019" name="Int. J. Syst. Evol. Microbiol.">
        <title>The Global Catalogue of Microorganisms (GCM) 10K type strain sequencing project: providing services to taxonomists for standard genome sequencing and annotation.</title>
        <authorList>
            <consortium name="The Broad Institute Genomics Platform"/>
            <consortium name="The Broad Institute Genome Sequencing Center for Infectious Disease"/>
            <person name="Wu L."/>
            <person name="Ma J."/>
        </authorList>
    </citation>
    <scope>NUCLEOTIDE SEQUENCE [LARGE SCALE GENOMIC DNA]</scope>
    <source>
        <strain evidence="2">JCM 4586</strain>
    </source>
</reference>
<evidence type="ECO:0000313" key="1">
    <source>
        <dbReference type="EMBL" id="GGX63090.1"/>
    </source>
</evidence>